<evidence type="ECO:0000256" key="5">
    <source>
        <dbReference type="ARBA" id="ARBA00023239"/>
    </source>
</evidence>
<dbReference type="CDD" id="cd00488">
    <property type="entry name" value="PCD_DCoH"/>
    <property type="match status" value="1"/>
</dbReference>
<evidence type="ECO:0000256" key="2">
    <source>
        <dbReference type="ARBA" id="ARBA00006472"/>
    </source>
</evidence>
<dbReference type="Gene3D" id="3.30.1360.20">
    <property type="entry name" value="Transcriptional coactivator/pterin dehydratase"/>
    <property type="match status" value="1"/>
</dbReference>
<dbReference type="RefSeq" id="WP_167024389.1">
    <property type="nucleotide sequence ID" value="NZ_CP050177.1"/>
</dbReference>
<dbReference type="InterPro" id="IPR036428">
    <property type="entry name" value="PCD_sf"/>
</dbReference>
<dbReference type="Pfam" id="PF01329">
    <property type="entry name" value="Pterin_4a"/>
    <property type="match status" value="1"/>
</dbReference>
<protein>
    <recommendedName>
        <fullName evidence="4">Putative pterin-4-alpha-carbinolamine dehydratase</fullName>
        <ecNumber evidence="3">4.2.1.96</ecNumber>
    </recommendedName>
</protein>
<sequence length="101" mass="10773">MPAEPLSPQETQDRLTGLPGWSLENGRITRTYHLGSHRAAAAMVAHVAAIQDELNHHSDLTLGYNTLSLTVSTHDAGDAVTDLDLTLARRVAEIAPAHGAN</sequence>
<dbReference type="PANTHER" id="PTHR12599">
    <property type="entry name" value="PTERIN-4-ALPHA-CARBINOLAMINE DEHYDRATASE"/>
    <property type="match status" value="1"/>
</dbReference>
<keyword evidence="8" id="KW-1185">Reference proteome</keyword>
<dbReference type="EMBL" id="CP050177">
    <property type="protein sequence ID" value="QIQ01751.1"/>
    <property type="molecule type" value="Genomic_DNA"/>
</dbReference>
<dbReference type="PANTHER" id="PTHR12599:SF0">
    <property type="entry name" value="PTERIN-4-ALPHA-CARBINOLAMINE DEHYDRATASE"/>
    <property type="match status" value="1"/>
</dbReference>
<dbReference type="KEGG" id="slia:HA039_05110"/>
<dbReference type="EC" id="4.2.1.96" evidence="3"/>
<name>A0A6G9GUR1_9ACTN</name>
<comment type="catalytic activity">
    <reaction evidence="1">
        <text>(4aS,6R)-4a-hydroxy-L-erythro-5,6,7,8-tetrahydrobiopterin = (6R)-L-erythro-6,7-dihydrobiopterin + H2O</text>
        <dbReference type="Rhea" id="RHEA:11920"/>
        <dbReference type="ChEBI" id="CHEBI:15377"/>
        <dbReference type="ChEBI" id="CHEBI:15642"/>
        <dbReference type="ChEBI" id="CHEBI:43120"/>
        <dbReference type="EC" id="4.2.1.96"/>
    </reaction>
</comment>
<comment type="similarity">
    <text evidence="2">Belongs to the pterin-4-alpha-carbinolamine dehydratase family.</text>
</comment>
<gene>
    <name evidence="7" type="ORF">HA039_05110</name>
</gene>
<proteinExistence type="inferred from homology"/>
<feature type="region of interest" description="Disordered" evidence="6">
    <location>
        <begin position="1"/>
        <end position="20"/>
    </location>
</feature>
<keyword evidence="5 7" id="KW-0456">Lyase</keyword>
<organism evidence="7 8">
    <name type="scientific">Streptomyces liangshanensis</name>
    <dbReference type="NCBI Taxonomy" id="2717324"/>
    <lineage>
        <taxon>Bacteria</taxon>
        <taxon>Bacillati</taxon>
        <taxon>Actinomycetota</taxon>
        <taxon>Actinomycetes</taxon>
        <taxon>Kitasatosporales</taxon>
        <taxon>Streptomycetaceae</taxon>
        <taxon>Streptomyces</taxon>
    </lineage>
</organism>
<evidence type="ECO:0000256" key="1">
    <source>
        <dbReference type="ARBA" id="ARBA00001554"/>
    </source>
</evidence>
<dbReference type="SUPFAM" id="SSF55248">
    <property type="entry name" value="PCD-like"/>
    <property type="match status" value="1"/>
</dbReference>
<dbReference type="GO" id="GO:0008124">
    <property type="term" value="F:4-alpha-hydroxytetrahydrobiopterin dehydratase activity"/>
    <property type="evidence" value="ECO:0007669"/>
    <property type="project" value="UniProtKB-EC"/>
</dbReference>
<dbReference type="AlphaFoldDB" id="A0A6G9GUR1"/>
<evidence type="ECO:0000313" key="8">
    <source>
        <dbReference type="Proteomes" id="UP000501179"/>
    </source>
</evidence>
<evidence type="ECO:0000256" key="3">
    <source>
        <dbReference type="ARBA" id="ARBA00013252"/>
    </source>
</evidence>
<evidence type="ECO:0000313" key="7">
    <source>
        <dbReference type="EMBL" id="QIQ01751.1"/>
    </source>
</evidence>
<evidence type="ECO:0000256" key="6">
    <source>
        <dbReference type="SAM" id="MobiDB-lite"/>
    </source>
</evidence>
<reference evidence="7 8" key="1">
    <citation type="submission" date="2020-03" db="EMBL/GenBank/DDBJ databases">
        <title>A novel species.</title>
        <authorList>
            <person name="Gao J."/>
        </authorList>
    </citation>
    <scope>NUCLEOTIDE SEQUENCE [LARGE SCALE GENOMIC DNA]</scope>
    <source>
        <strain evidence="7 8">QMT-12</strain>
    </source>
</reference>
<dbReference type="GO" id="GO:0006729">
    <property type="term" value="P:tetrahydrobiopterin biosynthetic process"/>
    <property type="evidence" value="ECO:0007669"/>
    <property type="project" value="InterPro"/>
</dbReference>
<dbReference type="NCBIfam" id="NF002017">
    <property type="entry name" value="PRK00823.1-2"/>
    <property type="match status" value="1"/>
</dbReference>
<evidence type="ECO:0000256" key="4">
    <source>
        <dbReference type="ARBA" id="ARBA00021735"/>
    </source>
</evidence>
<accession>A0A6G9GUR1</accession>
<dbReference type="InterPro" id="IPR001533">
    <property type="entry name" value="Pterin_deHydtase"/>
</dbReference>
<dbReference type="Proteomes" id="UP000501179">
    <property type="component" value="Chromosome"/>
</dbReference>